<proteinExistence type="predicted"/>
<evidence type="ECO:0000313" key="1">
    <source>
        <dbReference type="EMBL" id="KKK68221.1"/>
    </source>
</evidence>
<name>A0A0F9A7R9_9ZZZZ</name>
<organism evidence="1">
    <name type="scientific">marine sediment metagenome</name>
    <dbReference type="NCBI Taxonomy" id="412755"/>
    <lineage>
        <taxon>unclassified sequences</taxon>
        <taxon>metagenomes</taxon>
        <taxon>ecological metagenomes</taxon>
    </lineage>
</organism>
<comment type="caution">
    <text evidence="1">The sequence shown here is derived from an EMBL/GenBank/DDBJ whole genome shotgun (WGS) entry which is preliminary data.</text>
</comment>
<protein>
    <submittedName>
        <fullName evidence="1">Uncharacterized protein</fullName>
    </submittedName>
</protein>
<dbReference type="AlphaFoldDB" id="A0A0F9A7R9"/>
<gene>
    <name evidence="1" type="ORF">LCGC14_2946250</name>
</gene>
<sequence length="87" mass="10083">MTYTVEAVACRFRIKNGRKLNFHTQGVVLRWLRRGTDRLVNGPSLRLETDYDPSLRQWYLYASADSVVGDAPRFLEDVNVAEIQIPR</sequence>
<reference evidence="1" key="1">
    <citation type="journal article" date="2015" name="Nature">
        <title>Complex archaea that bridge the gap between prokaryotes and eukaryotes.</title>
        <authorList>
            <person name="Spang A."/>
            <person name="Saw J.H."/>
            <person name="Jorgensen S.L."/>
            <person name="Zaremba-Niedzwiedzka K."/>
            <person name="Martijn J."/>
            <person name="Lind A.E."/>
            <person name="van Eijk R."/>
            <person name="Schleper C."/>
            <person name="Guy L."/>
            <person name="Ettema T.J."/>
        </authorList>
    </citation>
    <scope>NUCLEOTIDE SEQUENCE</scope>
</reference>
<accession>A0A0F9A7R9</accession>
<dbReference type="EMBL" id="LAZR01059239">
    <property type="protein sequence ID" value="KKK68221.1"/>
    <property type="molecule type" value="Genomic_DNA"/>
</dbReference>